<keyword evidence="2" id="KW-1185">Reference proteome</keyword>
<gene>
    <name evidence="1" type="ORF">FHS32_003101</name>
</gene>
<evidence type="ECO:0000313" key="2">
    <source>
        <dbReference type="Proteomes" id="UP000568022"/>
    </source>
</evidence>
<evidence type="ECO:0000313" key="1">
    <source>
        <dbReference type="EMBL" id="MBB5126364.1"/>
    </source>
</evidence>
<comment type="caution">
    <text evidence="1">The sequence shown here is derived from an EMBL/GenBank/DDBJ whole genome shotgun (WGS) entry which is preliminary data.</text>
</comment>
<dbReference type="AlphaFoldDB" id="A0A7W8F9K4"/>
<dbReference type="Proteomes" id="UP000568022">
    <property type="component" value="Unassembled WGS sequence"/>
</dbReference>
<organism evidence="1 2">
    <name type="scientific">Streptomyces griseoloalbus</name>
    <dbReference type="NCBI Taxonomy" id="67303"/>
    <lineage>
        <taxon>Bacteria</taxon>
        <taxon>Bacillati</taxon>
        <taxon>Actinomycetota</taxon>
        <taxon>Actinomycetes</taxon>
        <taxon>Kitasatosporales</taxon>
        <taxon>Streptomycetaceae</taxon>
        <taxon>Streptomyces</taxon>
    </lineage>
</organism>
<proteinExistence type="predicted"/>
<dbReference type="EMBL" id="JACHJE010000006">
    <property type="protein sequence ID" value="MBB5126364.1"/>
    <property type="molecule type" value="Genomic_DNA"/>
</dbReference>
<reference evidence="1 2" key="1">
    <citation type="submission" date="2020-08" db="EMBL/GenBank/DDBJ databases">
        <title>Genomic Encyclopedia of Type Strains, Phase III (KMG-III): the genomes of soil and plant-associated and newly described type strains.</title>
        <authorList>
            <person name="Whitman W."/>
        </authorList>
    </citation>
    <scope>NUCLEOTIDE SEQUENCE [LARGE SCALE GENOMIC DNA]</scope>
    <source>
        <strain evidence="1 2">CECT 3226</strain>
    </source>
</reference>
<sequence>MITLTPTERDVHRVLSTRAREADPAKPREACLTYKELGLLIDPEGENTGMSRPPFRTLFPALGNVSRYEVEHGRPMLSALVVAQESRVPGPGFAELARQLQLPVADEDTYWDEELDAVIRFWSAHDPVLLLDAAVDRLTAQLDDIKAAIRRLGSA</sequence>
<protein>
    <submittedName>
        <fullName evidence="1">Uncharacterized protein</fullName>
    </submittedName>
</protein>
<accession>A0A7W8F9K4</accession>
<name>A0A7W8F9K4_9ACTN</name>